<evidence type="ECO:0000313" key="2">
    <source>
        <dbReference type="EMBL" id="QJH98805.1"/>
    </source>
</evidence>
<protein>
    <submittedName>
        <fullName evidence="1">Uncharacterized protein</fullName>
    </submittedName>
</protein>
<name>A0A6H2A4B0_9ZZZZ</name>
<evidence type="ECO:0000313" key="1">
    <source>
        <dbReference type="EMBL" id="QJA54481.1"/>
    </source>
</evidence>
<gene>
    <name evidence="1" type="ORF">TM448A04955_0008</name>
    <name evidence="2" type="ORF">TM448B01398_0015</name>
</gene>
<dbReference type="AlphaFoldDB" id="A0A6H2A4B0"/>
<dbReference type="EMBL" id="MT144753">
    <property type="protein sequence ID" value="QJH98805.1"/>
    <property type="molecule type" value="Genomic_DNA"/>
</dbReference>
<organism evidence="1">
    <name type="scientific">viral metagenome</name>
    <dbReference type="NCBI Taxonomy" id="1070528"/>
    <lineage>
        <taxon>unclassified sequences</taxon>
        <taxon>metagenomes</taxon>
        <taxon>organismal metagenomes</taxon>
    </lineage>
</organism>
<proteinExistence type="predicted"/>
<sequence length="88" mass="9886">MTDFPRLQIQNESPPSVIAVDPKRLMRIPEPTGGYLFVTDESGYRLLEIRAGEGFGGKAFYLAEETCTWILGRDNMDALILVPLKKEV</sequence>
<dbReference type="EMBL" id="MT144510">
    <property type="protein sequence ID" value="QJA54481.1"/>
    <property type="molecule type" value="Genomic_DNA"/>
</dbReference>
<accession>A0A6H2A4B0</accession>
<reference evidence="1" key="1">
    <citation type="submission" date="2020-03" db="EMBL/GenBank/DDBJ databases">
        <title>The deep terrestrial virosphere.</title>
        <authorList>
            <person name="Holmfeldt K."/>
            <person name="Nilsson E."/>
            <person name="Simone D."/>
            <person name="Lopez-Fernandez M."/>
            <person name="Wu X."/>
            <person name="de Brujin I."/>
            <person name="Lundin D."/>
            <person name="Andersson A."/>
            <person name="Bertilsson S."/>
            <person name="Dopson M."/>
        </authorList>
    </citation>
    <scope>NUCLEOTIDE SEQUENCE</scope>
    <source>
        <strain evidence="1">TM448A04955</strain>
        <strain evidence="2">TM448B01398</strain>
    </source>
</reference>